<accession>A0AC60P2J7</accession>
<protein>
    <submittedName>
        <fullName evidence="1">Uncharacterized protein</fullName>
    </submittedName>
</protein>
<gene>
    <name evidence="1" type="ORF">HPB47_009207</name>
</gene>
<keyword evidence="2" id="KW-1185">Reference proteome</keyword>
<comment type="caution">
    <text evidence="1">The sequence shown here is derived from an EMBL/GenBank/DDBJ whole genome shotgun (WGS) entry which is preliminary data.</text>
</comment>
<name>A0AC60P2J7_IXOPE</name>
<proteinExistence type="predicted"/>
<sequence length="123" mass="13676">MRVSDGVKLVFHYVDDILIIYPGTIKVEAILPYFHEAGGDLRFKRKDPSSEAFCNFEAATDQDDARRSSDVQGELSGRAMRVPDSKPSDSRRARGPSSGLELWARELPHPTEPSTERGAGERT</sequence>
<evidence type="ECO:0000313" key="2">
    <source>
        <dbReference type="Proteomes" id="UP000805193"/>
    </source>
</evidence>
<dbReference type="EMBL" id="JABSTQ010011243">
    <property type="protein sequence ID" value="KAG0413651.1"/>
    <property type="molecule type" value="Genomic_DNA"/>
</dbReference>
<evidence type="ECO:0000313" key="1">
    <source>
        <dbReference type="EMBL" id="KAG0413651.1"/>
    </source>
</evidence>
<organism evidence="1 2">
    <name type="scientific">Ixodes persulcatus</name>
    <name type="common">Taiga tick</name>
    <dbReference type="NCBI Taxonomy" id="34615"/>
    <lineage>
        <taxon>Eukaryota</taxon>
        <taxon>Metazoa</taxon>
        <taxon>Ecdysozoa</taxon>
        <taxon>Arthropoda</taxon>
        <taxon>Chelicerata</taxon>
        <taxon>Arachnida</taxon>
        <taxon>Acari</taxon>
        <taxon>Parasitiformes</taxon>
        <taxon>Ixodida</taxon>
        <taxon>Ixodoidea</taxon>
        <taxon>Ixodidae</taxon>
        <taxon>Ixodinae</taxon>
        <taxon>Ixodes</taxon>
    </lineage>
</organism>
<dbReference type="Proteomes" id="UP000805193">
    <property type="component" value="Unassembled WGS sequence"/>
</dbReference>
<reference evidence="1 2" key="1">
    <citation type="journal article" date="2020" name="Cell">
        <title>Large-Scale Comparative Analyses of Tick Genomes Elucidate Their Genetic Diversity and Vector Capacities.</title>
        <authorList>
            <consortium name="Tick Genome and Microbiome Consortium (TIGMIC)"/>
            <person name="Jia N."/>
            <person name="Wang J."/>
            <person name="Shi W."/>
            <person name="Du L."/>
            <person name="Sun Y."/>
            <person name="Zhan W."/>
            <person name="Jiang J.F."/>
            <person name="Wang Q."/>
            <person name="Zhang B."/>
            <person name="Ji P."/>
            <person name="Bell-Sakyi L."/>
            <person name="Cui X.M."/>
            <person name="Yuan T.T."/>
            <person name="Jiang B.G."/>
            <person name="Yang W.F."/>
            <person name="Lam T.T."/>
            <person name="Chang Q.C."/>
            <person name="Ding S.J."/>
            <person name="Wang X.J."/>
            <person name="Zhu J.G."/>
            <person name="Ruan X.D."/>
            <person name="Zhao L."/>
            <person name="Wei J.T."/>
            <person name="Ye R.Z."/>
            <person name="Que T.C."/>
            <person name="Du C.H."/>
            <person name="Zhou Y.H."/>
            <person name="Cheng J.X."/>
            <person name="Dai P.F."/>
            <person name="Guo W.B."/>
            <person name="Han X.H."/>
            <person name="Huang E.J."/>
            <person name="Li L.F."/>
            <person name="Wei W."/>
            <person name="Gao Y.C."/>
            <person name="Liu J.Z."/>
            <person name="Shao H.Z."/>
            <person name="Wang X."/>
            <person name="Wang C.C."/>
            <person name="Yang T.C."/>
            <person name="Huo Q.B."/>
            <person name="Li W."/>
            <person name="Chen H.Y."/>
            <person name="Chen S.E."/>
            <person name="Zhou L.G."/>
            <person name="Ni X.B."/>
            <person name="Tian J.H."/>
            <person name="Sheng Y."/>
            <person name="Liu T."/>
            <person name="Pan Y.S."/>
            <person name="Xia L.Y."/>
            <person name="Li J."/>
            <person name="Zhao F."/>
            <person name="Cao W.C."/>
        </authorList>
    </citation>
    <scope>NUCLEOTIDE SEQUENCE [LARGE SCALE GENOMIC DNA]</scope>
    <source>
        <strain evidence="1">Iper-2018</strain>
    </source>
</reference>